<reference evidence="1 2" key="1">
    <citation type="journal article" date="2011" name="Microbiology">
        <title>The Pseudomonas aeruginosa generalized transducing phage phiPA3 is a new member of the phiKZ-like group of 'jumbo' phages, and infects model laboratory strains and clinical isolates from cystic fibrosis patients.</title>
        <authorList>
            <person name="Monson R."/>
            <person name="Foulds I."/>
            <person name="Foweraker J."/>
            <person name="Welch M."/>
            <person name="Salmond G.P."/>
        </authorList>
    </citation>
    <scope>NUCLEOTIDE SEQUENCE [LARGE SCALE GENOMIC DNA]</scope>
</reference>
<keyword evidence="2" id="KW-1185">Reference proteome</keyword>
<dbReference type="EMBL" id="HQ630627">
    <property type="protein sequence ID" value="AEH03683.1"/>
    <property type="molecule type" value="Genomic_DNA"/>
</dbReference>
<sequence length="172" mass="19821">MNGQCMYGTLMLKAWRLNLIKRLLKKLFRPVDPYAHYEKELKFLASCDPHGLIFNRWIVKVPLCALPYMTRVGKIFGPAVVTSIIAKVHNSPFRKEFFTDLANWLDSPTSIEVFNSGHYTDRAKAIHFASFLGGYWNDSTDQYLWYSQLRFGLSSMSAANAKIRVVTEDRFA</sequence>
<name>F8SJ99_BPPA3</name>
<dbReference type="RefSeq" id="YP_009217339.1">
    <property type="nucleotide sequence ID" value="NC_028999.1"/>
</dbReference>
<evidence type="ECO:0000313" key="1">
    <source>
        <dbReference type="EMBL" id="AEH03683.1"/>
    </source>
</evidence>
<gene>
    <name evidence="1" type="primary">260</name>
</gene>
<proteinExistence type="predicted"/>
<organism evidence="1 2">
    <name type="scientific">Pseudomonas phage PhiPA3</name>
    <name type="common">Pseudomonas aeruginosa phage PhiPA3</name>
    <dbReference type="NCBI Taxonomy" id="998086"/>
    <lineage>
        <taxon>Viruses</taxon>
        <taxon>Duplodnaviria</taxon>
        <taxon>Heunggongvirae</taxon>
        <taxon>Uroviricota</taxon>
        <taxon>Caudoviricetes</taxon>
        <taxon>Chimalliviridae</taxon>
        <taxon>Miltoncavirus</taxon>
        <taxon>Miltoncavirus PhiPA3</taxon>
    </lineage>
</organism>
<dbReference type="Proteomes" id="UP000008388">
    <property type="component" value="Segment"/>
</dbReference>
<organismHost>
    <name type="scientific">Pseudomonas aeruginosa</name>
    <dbReference type="NCBI Taxonomy" id="287"/>
</organismHost>
<evidence type="ECO:0000313" key="2">
    <source>
        <dbReference type="Proteomes" id="UP000008388"/>
    </source>
</evidence>
<dbReference type="KEGG" id="vg:26643788"/>
<dbReference type="GeneID" id="26643788"/>
<accession>F8SJ99</accession>
<protein>
    <submittedName>
        <fullName evidence="1">Uncharacterized protein 260</fullName>
    </submittedName>
</protein>